<evidence type="ECO:0000313" key="3">
    <source>
        <dbReference type="EMBL" id="CAA7062446.1"/>
    </source>
</evidence>
<dbReference type="InterPro" id="IPR015410">
    <property type="entry name" value="DUF1985"/>
</dbReference>
<comment type="caution">
    <text evidence="3">The sequence shown here is derived from an EMBL/GenBank/DDBJ whole genome shotgun (WGS) entry which is preliminary data.</text>
</comment>
<dbReference type="PANTHER" id="PTHR48449:SF1">
    <property type="entry name" value="DUF1985 DOMAIN-CONTAINING PROTEIN"/>
    <property type="match status" value="1"/>
</dbReference>
<reference evidence="3" key="1">
    <citation type="submission" date="2020-01" db="EMBL/GenBank/DDBJ databases">
        <authorList>
            <person name="Mishra B."/>
        </authorList>
    </citation>
    <scope>NUCLEOTIDE SEQUENCE [LARGE SCALE GENOMIC DNA]</scope>
</reference>
<feature type="compositionally biased region" description="Polar residues" evidence="1">
    <location>
        <begin position="358"/>
        <end position="367"/>
    </location>
</feature>
<name>A0A6D2LDM5_9BRAS</name>
<gene>
    <name evidence="3" type="ORF">MERR_LOCUS49682</name>
</gene>
<feature type="domain" description="DUF1985" evidence="2">
    <location>
        <begin position="78"/>
        <end position="213"/>
    </location>
</feature>
<evidence type="ECO:0000313" key="4">
    <source>
        <dbReference type="Proteomes" id="UP000467841"/>
    </source>
</evidence>
<dbReference type="OrthoDB" id="1075817at2759"/>
<dbReference type="PANTHER" id="PTHR48449">
    <property type="entry name" value="DUF1985 DOMAIN-CONTAINING PROTEIN"/>
    <property type="match status" value="1"/>
</dbReference>
<dbReference type="Pfam" id="PF09331">
    <property type="entry name" value="DUF1985"/>
    <property type="match status" value="1"/>
</dbReference>
<sequence>MAPTSNESNYPQLLYPKGKAPSQKKSMSFYSYLSNFQMVKVGVGIDAWEALKESAVGVFLMFYEQDHIFSAKLVHYILTHQLVVKKYYEIWSLIDWQPIRLSLIEFGEITGLNIGPFDVGDTFDIDHREFWEELHVSPVVGPNLVELREVLDRCKSWCFEKRRSVGWLCILHIAVYGIAPTARIPLEAAKRVLNADAFERYPWGRVACKSLIHSIKCLNYHAKESYTVEGFVYVLQIWAYEAITGVGELYGNRIDGARVPMLSWGGSRPRFEPSEFLRHEKEAHDNKVRVRHFLSLMDGNVVPNWDKEENDEKVTILVRDILDDHIIPTAWDVLESQVCMRKKRKASVPIINSHYSTNAKVKDQQANGDDERGGASNAAGNVTQDNDVFGMLHKLTDKVDSMGADISNNLLAGLDAAIETKLDAAIETKLDARLNPLTEMMAAFEKELKKLQGKNVVDISEEGDNSNINEDDEVSSNPTWIVKMKATSEDELPTQCVVKNDKKARKNLVQLRRTPIKKIDIQVPTLLDTASGETWPDPIQRKIFKGVDASLDEIAEAAKKRLTKLAPSQQFPFVGNSTVKRIITGVTPSQE</sequence>
<evidence type="ECO:0000256" key="1">
    <source>
        <dbReference type="SAM" id="MobiDB-lite"/>
    </source>
</evidence>
<feature type="region of interest" description="Disordered" evidence="1">
    <location>
        <begin position="358"/>
        <end position="382"/>
    </location>
</feature>
<dbReference type="Proteomes" id="UP000467841">
    <property type="component" value="Unassembled WGS sequence"/>
</dbReference>
<protein>
    <recommendedName>
        <fullName evidence="2">DUF1985 domain-containing protein</fullName>
    </recommendedName>
</protein>
<organism evidence="3 4">
    <name type="scientific">Microthlaspi erraticum</name>
    <dbReference type="NCBI Taxonomy" id="1685480"/>
    <lineage>
        <taxon>Eukaryota</taxon>
        <taxon>Viridiplantae</taxon>
        <taxon>Streptophyta</taxon>
        <taxon>Embryophyta</taxon>
        <taxon>Tracheophyta</taxon>
        <taxon>Spermatophyta</taxon>
        <taxon>Magnoliopsida</taxon>
        <taxon>eudicotyledons</taxon>
        <taxon>Gunneridae</taxon>
        <taxon>Pentapetalae</taxon>
        <taxon>rosids</taxon>
        <taxon>malvids</taxon>
        <taxon>Brassicales</taxon>
        <taxon>Brassicaceae</taxon>
        <taxon>Coluteocarpeae</taxon>
        <taxon>Microthlaspi</taxon>
    </lineage>
</organism>
<accession>A0A6D2LDM5</accession>
<evidence type="ECO:0000259" key="2">
    <source>
        <dbReference type="Pfam" id="PF09331"/>
    </source>
</evidence>
<feature type="region of interest" description="Disordered" evidence="1">
    <location>
        <begin position="1"/>
        <end position="23"/>
    </location>
</feature>
<dbReference type="AlphaFoldDB" id="A0A6D2LDM5"/>
<dbReference type="EMBL" id="CACVBM020001940">
    <property type="protein sequence ID" value="CAA7062446.1"/>
    <property type="molecule type" value="Genomic_DNA"/>
</dbReference>
<feature type="compositionally biased region" description="Polar residues" evidence="1">
    <location>
        <begin position="1"/>
        <end position="11"/>
    </location>
</feature>
<keyword evidence="4" id="KW-1185">Reference proteome</keyword>
<proteinExistence type="predicted"/>